<evidence type="ECO:0000313" key="1">
    <source>
        <dbReference type="EMBL" id="RUS87440.1"/>
    </source>
</evidence>
<keyword evidence="2" id="KW-1185">Reference proteome</keyword>
<dbReference type="Proteomes" id="UP000271974">
    <property type="component" value="Unassembled WGS sequence"/>
</dbReference>
<dbReference type="EMBL" id="RQTK01000111">
    <property type="protein sequence ID" value="RUS87440.1"/>
    <property type="molecule type" value="Genomic_DNA"/>
</dbReference>
<proteinExistence type="predicted"/>
<dbReference type="AlphaFoldDB" id="A0A433U0V7"/>
<organism evidence="1 2">
    <name type="scientific">Elysia chlorotica</name>
    <name type="common">Eastern emerald elysia</name>
    <name type="synonym">Sea slug</name>
    <dbReference type="NCBI Taxonomy" id="188477"/>
    <lineage>
        <taxon>Eukaryota</taxon>
        <taxon>Metazoa</taxon>
        <taxon>Spiralia</taxon>
        <taxon>Lophotrochozoa</taxon>
        <taxon>Mollusca</taxon>
        <taxon>Gastropoda</taxon>
        <taxon>Heterobranchia</taxon>
        <taxon>Euthyneura</taxon>
        <taxon>Panpulmonata</taxon>
        <taxon>Sacoglossa</taxon>
        <taxon>Placobranchoidea</taxon>
        <taxon>Plakobranchidae</taxon>
        <taxon>Elysia</taxon>
    </lineage>
</organism>
<gene>
    <name evidence="1" type="ORF">EGW08_004815</name>
</gene>
<reference evidence="1 2" key="1">
    <citation type="submission" date="2019-01" db="EMBL/GenBank/DDBJ databases">
        <title>A draft genome assembly of the solar-powered sea slug Elysia chlorotica.</title>
        <authorList>
            <person name="Cai H."/>
            <person name="Li Q."/>
            <person name="Fang X."/>
            <person name="Li J."/>
            <person name="Curtis N.E."/>
            <person name="Altenburger A."/>
            <person name="Shibata T."/>
            <person name="Feng M."/>
            <person name="Maeda T."/>
            <person name="Schwartz J.A."/>
            <person name="Shigenobu S."/>
            <person name="Lundholm N."/>
            <person name="Nishiyama T."/>
            <person name="Yang H."/>
            <person name="Hasebe M."/>
            <person name="Li S."/>
            <person name="Pierce S.K."/>
            <person name="Wang J."/>
        </authorList>
    </citation>
    <scope>NUCLEOTIDE SEQUENCE [LARGE SCALE GENOMIC DNA]</scope>
    <source>
        <strain evidence="1">EC2010</strain>
        <tissue evidence="1">Whole organism of an adult</tissue>
    </source>
</reference>
<accession>A0A433U0V7</accession>
<dbReference type="OrthoDB" id="6070308at2759"/>
<name>A0A433U0V7_ELYCH</name>
<sequence length="237" mass="27600">MDEVPFEEPTEASDPQLDLLSKEELEEFQKVNTETISKLKADIERLKWKLRQFGPGAYLGQEYEPLFRQDRPDAVEEVKEKLQQEIELCTDRIKETIRLTGVTVDSFDRRVDVLDDEHCVKEFNMDCTVYNRRVRLSCTVDTRYSTEAASPVDGNVTWFQIQFQEDIHKAIGEDVLRAAEKIALHSAFSLLKTYLKWKKERDDVMVRLTQSHTDRLSVFTSEDGLYCLNITNPNADR</sequence>
<evidence type="ECO:0000313" key="2">
    <source>
        <dbReference type="Proteomes" id="UP000271974"/>
    </source>
</evidence>
<protein>
    <submittedName>
        <fullName evidence="1">Uncharacterized protein</fullName>
    </submittedName>
</protein>
<comment type="caution">
    <text evidence="1">The sequence shown here is derived from an EMBL/GenBank/DDBJ whole genome shotgun (WGS) entry which is preliminary data.</text>
</comment>